<dbReference type="AlphaFoldDB" id="A0AA39QP40"/>
<dbReference type="EMBL" id="JAUEPU010000002">
    <property type="protein sequence ID" value="KAK0505490.1"/>
    <property type="molecule type" value="Genomic_DNA"/>
</dbReference>
<evidence type="ECO:0000313" key="3">
    <source>
        <dbReference type="Proteomes" id="UP001175228"/>
    </source>
</evidence>
<accession>A0AA39QP40</accession>
<feature type="region of interest" description="Disordered" evidence="1">
    <location>
        <begin position="245"/>
        <end position="438"/>
    </location>
</feature>
<organism evidence="2 3">
    <name type="scientific">Armillaria luteobubalina</name>
    <dbReference type="NCBI Taxonomy" id="153913"/>
    <lineage>
        <taxon>Eukaryota</taxon>
        <taxon>Fungi</taxon>
        <taxon>Dikarya</taxon>
        <taxon>Basidiomycota</taxon>
        <taxon>Agaricomycotina</taxon>
        <taxon>Agaricomycetes</taxon>
        <taxon>Agaricomycetidae</taxon>
        <taxon>Agaricales</taxon>
        <taxon>Marasmiineae</taxon>
        <taxon>Physalacriaceae</taxon>
        <taxon>Armillaria</taxon>
    </lineage>
</organism>
<keyword evidence="3" id="KW-1185">Reference proteome</keyword>
<reference evidence="2" key="1">
    <citation type="submission" date="2023-06" db="EMBL/GenBank/DDBJ databases">
        <authorList>
            <consortium name="Lawrence Berkeley National Laboratory"/>
            <person name="Ahrendt S."/>
            <person name="Sahu N."/>
            <person name="Indic B."/>
            <person name="Wong-Bajracharya J."/>
            <person name="Merenyi Z."/>
            <person name="Ke H.-M."/>
            <person name="Monk M."/>
            <person name="Kocsube S."/>
            <person name="Drula E."/>
            <person name="Lipzen A."/>
            <person name="Balint B."/>
            <person name="Henrissat B."/>
            <person name="Andreopoulos B."/>
            <person name="Martin F.M."/>
            <person name="Harder C.B."/>
            <person name="Rigling D."/>
            <person name="Ford K.L."/>
            <person name="Foster G.D."/>
            <person name="Pangilinan J."/>
            <person name="Papanicolaou A."/>
            <person name="Barry K."/>
            <person name="LaButti K."/>
            <person name="Viragh M."/>
            <person name="Koriabine M."/>
            <person name="Yan M."/>
            <person name="Riley R."/>
            <person name="Champramary S."/>
            <person name="Plett K.L."/>
            <person name="Tsai I.J."/>
            <person name="Slot J."/>
            <person name="Sipos G."/>
            <person name="Plett J."/>
            <person name="Nagy L.G."/>
            <person name="Grigoriev I.V."/>
        </authorList>
    </citation>
    <scope>NUCLEOTIDE SEQUENCE</scope>
    <source>
        <strain evidence="2">HWK02</strain>
    </source>
</reference>
<sequence>MADSPMLDILTSEGAAVVDADGNQHPSSSSSVAVPSQVIPTPISPGVSSSGTSLPRCGFSFCPQPLPALTPVQLHGTARVIEPSSHQTNRTLEDLDNCMAKISLHETPKLLQLNSMVKAQYLAGNVHAAFREHPQPEDKRQGLPANICSSYNFPILDNAANDTHGRVLEALLKHNSEDVTAHQKQSNDLHISISDRQSVMYKEANVILLKKLLALKNDQDFTHTPDMDAYHKAFEEFERIEKDLSHHKKASLASESNDNDRRKSHLMSGWDRNSDKDAATSAIKSNCGSPVSVTLPTISEGSARPRIAKKPVAGPHDNIGRKAITPPLQFKRRKAGTAGFYSTMPFKSSQSNSPSPSPAGSSCSSAHDHQLGRHIRNTPATPPRVAGSAGGREHGSNVKGKERHHSHGRPASSDGPRPNASDTDSDESQPQPEQSTMKDIPPKFFELMNCILKQQGPQLSSPVRDVEKKRAGPFKDHVSSRKHSPKEIWILKEVHRLCWKYLGIKNGPNIVLNGIGASPEEVAKYETGGPTPPINPMRPDWRSLKSRWNLDLAEAFYIQFCENADNPKEYEFLKNDILVAFENKLKYLRGHVFKATPLRDESSDQTQECLNASLKHRHDISRPTQHRLMLRDVRLEIAGNNMNLGDDRVDLGWRSVYEMLSLLGREGISSDKSDAEGGPYIVKRRTWRSEELTQLLNIIDSSYDRKNIYGNARPGNRPHVRMRCRRATASERAPIRGLPLNFYDCDWYQLLTDVEKQLLHPEPEMELPAFAED</sequence>
<proteinExistence type="predicted"/>
<evidence type="ECO:0000313" key="2">
    <source>
        <dbReference type="EMBL" id="KAK0505490.1"/>
    </source>
</evidence>
<evidence type="ECO:0000256" key="1">
    <source>
        <dbReference type="SAM" id="MobiDB-lite"/>
    </source>
</evidence>
<feature type="compositionally biased region" description="Polar residues" evidence="1">
    <location>
        <begin position="428"/>
        <end position="437"/>
    </location>
</feature>
<dbReference type="Proteomes" id="UP001175228">
    <property type="component" value="Unassembled WGS sequence"/>
</dbReference>
<feature type="compositionally biased region" description="Polar residues" evidence="1">
    <location>
        <begin position="282"/>
        <end position="300"/>
    </location>
</feature>
<protein>
    <submittedName>
        <fullName evidence="2">Uncharacterized protein</fullName>
    </submittedName>
</protein>
<feature type="compositionally biased region" description="Basic and acidic residues" evidence="1">
    <location>
        <begin position="391"/>
        <end position="400"/>
    </location>
</feature>
<name>A0AA39QP40_9AGAR</name>
<comment type="caution">
    <text evidence="2">The sequence shown here is derived from an EMBL/GenBank/DDBJ whole genome shotgun (WGS) entry which is preliminary data.</text>
</comment>
<gene>
    <name evidence="2" type="ORF">EDD18DRAFT_1344311</name>
</gene>
<feature type="compositionally biased region" description="Low complexity" evidence="1">
    <location>
        <begin position="345"/>
        <end position="365"/>
    </location>
</feature>